<reference evidence="3 4" key="1">
    <citation type="submission" date="2018-04" db="EMBL/GenBank/DDBJ databases">
        <title>WGS assembly of Panicum hallii var. hallii HAL2.</title>
        <authorList>
            <person name="Lovell J."/>
            <person name="Jenkins J."/>
            <person name="Lowry D."/>
            <person name="Mamidi S."/>
            <person name="Sreedasyam A."/>
            <person name="Weng X."/>
            <person name="Barry K."/>
            <person name="Bonette J."/>
            <person name="Campitelli B."/>
            <person name="Daum C."/>
            <person name="Gordon S."/>
            <person name="Gould B."/>
            <person name="Lipzen A."/>
            <person name="MacQueen A."/>
            <person name="Palacio-Mejia J."/>
            <person name="Plott C."/>
            <person name="Shakirov E."/>
            <person name="Shu S."/>
            <person name="Yoshinaga Y."/>
            <person name="Zane M."/>
            <person name="Rokhsar D."/>
            <person name="Grimwood J."/>
            <person name="Schmutz J."/>
            <person name="Juenger T."/>
        </authorList>
    </citation>
    <scope>NUCLEOTIDE SEQUENCE [LARGE SCALE GENOMIC DNA]</scope>
    <source>
        <strain evidence="4">cv. HAL2</strain>
    </source>
</reference>
<proteinExistence type="predicted"/>
<dbReference type="OrthoDB" id="691337at2759"/>
<dbReference type="EMBL" id="CM009752">
    <property type="protein sequence ID" value="PUZ60925.1"/>
    <property type="molecule type" value="Genomic_DNA"/>
</dbReference>
<feature type="chain" id="PRO_5015395522" evidence="2">
    <location>
        <begin position="25"/>
        <end position="233"/>
    </location>
</feature>
<evidence type="ECO:0000256" key="2">
    <source>
        <dbReference type="SAM" id="SignalP"/>
    </source>
</evidence>
<feature type="compositionally biased region" description="Basic and acidic residues" evidence="1">
    <location>
        <begin position="196"/>
        <end position="212"/>
    </location>
</feature>
<dbReference type="SUPFAM" id="SSF47699">
    <property type="entry name" value="Bifunctional inhibitor/lipid-transfer protein/seed storage 2S albumin"/>
    <property type="match status" value="1"/>
</dbReference>
<feature type="compositionally biased region" description="Basic and acidic residues" evidence="1">
    <location>
        <begin position="168"/>
        <end position="179"/>
    </location>
</feature>
<accession>A0A2T7DZC8</accession>
<sequence>MLTFTRLPHAAVATLHLLLAGVLAAISTTARAKVVVLPNCNFQEVDLVPCMVAGGAAGGGAGGNISDACCSSLNSALDAGHRCVCSLLLSNGVFASLVTSLTLRLVLPLPGCVLYAPSLATCQATLQQQTSAPPAAAASTGGGAGAAALPSPTQAAATAATPRVNKHAGREQADDDGRPRGSAGDGSSEAPSAAERVSRSDARRSHSSDEGKSSMLTVAVAMAVFCFNSMTGS</sequence>
<evidence type="ECO:0000313" key="3">
    <source>
        <dbReference type="EMBL" id="PUZ60925.1"/>
    </source>
</evidence>
<gene>
    <name evidence="3" type="ORF">GQ55_4G218000</name>
</gene>
<dbReference type="Proteomes" id="UP000244336">
    <property type="component" value="Chromosome 4"/>
</dbReference>
<keyword evidence="2" id="KW-0732">Signal</keyword>
<evidence type="ECO:0000256" key="1">
    <source>
        <dbReference type="SAM" id="MobiDB-lite"/>
    </source>
</evidence>
<feature type="signal peptide" evidence="2">
    <location>
        <begin position="1"/>
        <end position="24"/>
    </location>
</feature>
<dbReference type="Gramene" id="PUZ60925">
    <property type="protein sequence ID" value="PUZ60925"/>
    <property type="gene ID" value="GQ55_4G218000"/>
</dbReference>
<protein>
    <submittedName>
        <fullName evidence="3">Uncharacterized protein</fullName>
    </submittedName>
</protein>
<organism evidence="3 4">
    <name type="scientific">Panicum hallii var. hallii</name>
    <dbReference type="NCBI Taxonomy" id="1504633"/>
    <lineage>
        <taxon>Eukaryota</taxon>
        <taxon>Viridiplantae</taxon>
        <taxon>Streptophyta</taxon>
        <taxon>Embryophyta</taxon>
        <taxon>Tracheophyta</taxon>
        <taxon>Spermatophyta</taxon>
        <taxon>Magnoliopsida</taxon>
        <taxon>Liliopsida</taxon>
        <taxon>Poales</taxon>
        <taxon>Poaceae</taxon>
        <taxon>PACMAD clade</taxon>
        <taxon>Panicoideae</taxon>
        <taxon>Panicodae</taxon>
        <taxon>Paniceae</taxon>
        <taxon>Panicinae</taxon>
        <taxon>Panicum</taxon>
        <taxon>Panicum sect. Panicum</taxon>
    </lineage>
</organism>
<feature type="region of interest" description="Disordered" evidence="1">
    <location>
        <begin position="134"/>
        <end position="212"/>
    </location>
</feature>
<evidence type="ECO:0000313" key="4">
    <source>
        <dbReference type="Proteomes" id="UP000244336"/>
    </source>
</evidence>
<feature type="compositionally biased region" description="Low complexity" evidence="1">
    <location>
        <begin position="146"/>
        <end position="162"/>
    </location>
</feature>
<dbReference type="AlphaFoldDB" id="A0A2T7DZC8"/>
<dbReference type="InterPro" id="IPR036312">
    <property type="entry name" value="Bifun_inhib/LTP/seed_sf"/>
</dbReference>
<keyword evidence="4" id="KW-1185">Reference proteome</keyword>
<name>A0A2T7DZC8_9POAL</name>